<comment type="caution">
    <text evidence="2">The sequence shown here is derived from an EMBL/GenBank/DDBJ whole genome shotgun (WGS) entry which is preliminary data.</text>
</comment>
<gene>
    <name evidence="2" type="ORF">D9756_006689</name>
</gene>
<feature type="transmembrane region" description="Helical" evidence="1">
    <location>
        <begin position="140"/>
        <end position="160"/>
    </location>
</feature>
<dbReference type="AlphaFoldDB" id="A0A8H5LGD4"/>
<feature type="transmembrane region" description="Helical" evidence="1">
    <location>
        <begin position="85"/>
        <end position="106"/>
    </location>
</feature>
<evidence type="ECO:0000313" key="3">
    <source>
        <dbReference type="Proteomes" id="UP000559027"/>
    </source>
</evidence>
<sequence length="362" mass="40866">MLIRIIPTSSIKISNRSLPSHSQCTRMENNTDIPPDLRASLRLDESFDVFASMLCSLTYGIAFTLYCIVVHSLHHRLRQPSQHKTAFITLGYTTFAIVCATVYLVMTHFYTQMAYVFHRDDLPGGPLIYESLVLYTHPSYLVSVLFFIMLDWLTMAVQIWRLWILWRTTPIFLYVIVLPVSLLLTCIGADIVVAVNQAHINYFALDYSFAIGLAFFGIPAVTTITVTSLMVLRLAVIRRRHIDLMGHSTGLAKQYTGIISMLVESYALETVWSIAIIITYAIRSPMIWAIFINSSVNIKVIALFLIVYRVAKGKAWQAHTEQQISSLRCNGNLNFQNSDASSDLGLATVHQRFSTSRARPAS</sequence>
<keyword evidence="1" id="KW-0812">Transmembrane</keyword>
<proteinExistence type="predicted"/>
<feature type="transmembrane region" description="Helical" evidence="1">
    <location>
        <begin position="288"/>
        <end position="308"/>
    </location>
</feature>
<evidence type="ECO:0000313" key="2">
    <source>
        <dbReference type="EMBL" id="KAF5356750.1"/>
    </source>
</evidence>
<name>A0A8H5LGD4_9AGAR</name>
<keyword evidence="1" id="KW-1133">Transmembrane helix</keyword>
<accession>A0A8H5LGD4</accession>
<dbReference type="EMBL" id="JAACJO010000006">
    <property type="protein sequence ID" value="KAF5356750.1"/>
    <property type="molecule type" value="Genomic_DNA"/>
</dbReference>
<evidence type="ECO:0000256" key="1">
    <source>
        <dbReference type="SAM" id="Phobius"/>
    </source>
</evidence>
<dbReference type="Proteomes" id="UP000559027">
    <property type="component" value="Unassembled WGS sequence"/>
</dbReference>
<keyword evidence="1" id="KW-0472">Membrane</keyword>
<feature type="transmembrane region" description="Helical" evidence="1">
    <location>
        <begin position="49"/>
        <end position="73"/>
    </location>
</feature>
<feature type="transmembrane region" description="Helical" evidence="1">
    <location>
        <begin position="257"/>
        <end position="282"/>
    </location>
</feature>
<feature type="transmembrane region" description="Helical" evidence="1">
    <location>
        <begin position="172"/>
        <end position="195"/>
    </location>
</feature>
<dbReference type="OrthoDB" id="2641762at2759"/>
<reference evidence="2 3" key="1">
    <citation type="journal article" date="2020" name="ISME J.">
        <title>Uncovering the hidden diversity of litter-decomposition mechanisms in mushroom-forming fungi.</title>
        <authorList>
            <person name="Floudas D."/>
            <person name="Bentzer J."/>
            <person name="Ahren D."/>
            <person name="Johansson T."/>
            <person name="Persson P."/>
            <person name="Tunlid A."/>
        </authorList>
    </citation>
    <scope>NUCLEOTIDE SEQUENCE [LARGE SCALE GENOMIC DNA]</scope>
    <source>
        <strain evidence="2 3">CBS 146.42</strain>
    </source>
</reference>
<keyword evidence="3" id="KW-1185">Reference proteome</keyword>
<organism evidence="2 3">
    <name type="scientific">Leucocoprinus leucothites</name>
    <dbReference type="NCBI Taxonomy" id="201217"/>
    <lineage>
        <taxon>Eukaryota</taxon>
        <taxon>Fungi</taxon>
        <taxon>Dikarya</taxon>
        <taxon>Basidiomycota</taxon>
        <taxon>Agaricomycotina</taxon>
        <taxon>Agaricomycetes</taxon>
        <taxon>Agaricomycetidae</taxon>
        <taxon>Agaricales</taxon>
        <taxon>Agaricineae</taxon>
        <taxon>Agaricaceae</taxon>
        <taxon>Leucocoprinus</taxon>
    </lineage>
</organism>
<feature type="transmembrane region" description="Helical" evidence="1">
    <location>
        <begin position="207"/>
        <end position="236"/>
    </location>
</feature>
<protein>
    <submittedName>
        <fullName evidence="2">Uncharacterized protein</fullName>
    </submittedName>
</protein>